<dbReference type="PROSITE" id="PS50878">
    <property type="entry name" value="RT_POL"/>
    <property type="match status" value="1"/>
</dbReference>
<dbReference type="CDD" id="cd09076">
    <property type="entry name" value="L1-EN"/>
    <property type="match status" value="1"/>
</dbReference>
<evidence type="ECO:0000259" key="3">
    <source>
        <dbReference type="PROSITE" id="PS50878"/>
    </source>
</evidence>
<dbReference type="AlphaFoldDB" id="A0A8C0RH42"/>
<dbReference type="PANTHER" id="PTHR19446">
    <property type="entry name" value="REVERSE TRANSCRIPTASES"/>
    <property type="match status" value="1"/>
</dbReference>
<evidence type="ECO:0000313" key="6">
    <source>
        <dbReference type="Proteomes" id="UP000694429"/>
    </source>
</evidence>
<dbReference type="Pfam" id="PF03372">
    <property type="entry name" value="Exo_endo_phos"/>
    <property type="match status" value="1"/>
</dbReference>
<dbReference type="Gene3D" id="3.60.10.10">
    <property type="entry name" value="Endonuclease/exonuclease/phosphatase"/>
    <property type="match status" value="1"/>
</dbReference>
<evidence type="ECO:0000313" key="5">
    <source>
        <dbReference type="Ensembl" id="ENSCAFP00040032731.1"/>
    </source>
</evidence>
<name>A0A8C0RH42_CANLF</name>
<protein>
    <recommendedName>
        <fullName evidence="1">RNA-directed DNA polymerase</fullName>
        <ecNumber evidence="1">2.7.7.49</ecNumber>
    </recommendedName>
</protein>
<keyword evidence="2" id="KW-0175">Coiled coil</keyword>
<evidence type="ECO:0000256" key="1">
    <source>
        <dbReference type="ARBA" id="ARBA00012493"/>
    </source>
</evidence>
<dbReference type="SUPFAM" id="SSF56219">
    <property type="entry name" value="DNase I-like"/>
    <property type="match status" value="1"/>
</dbReference>
<dbReference type="EC" id="2.7.7.49" evidence="1"/>
<evidence type="ECO:0000313" key="4">
    <source>
        <dbReference type="Ensembl" id="ENSCAFP00030016957.1"/>
    </source>
</evidence>
<dbReference type="InterPro" id="IPR000477">
    <property type="entry name" value="RT_dom"/>
</dbReference>
<dbReference type="InterPro" id="IPR005135">
    <property type="entry name" value="Endo/exonuclease/phosphatase"/>
</dbReference>
<feature type="coiled-coil region" evidence="2">
    <location>
        <begin position="263"/>
        <end position="327"/>
    </location>
</feature>
<dbReference type="Proteomes" id="UP000694542">
    <property type="component" value="Chromosome 29"/>
</dbReference>
<dbReference type="InterPro" id="IPR036691">
    <property type="entry name" value="Endo/exonu/phosph_ase_sf"/>
</dbReference>
<dbReference type="SUPFAM" id="SSF56672">
    <property type="entry name" value="DNA/RNA polymerases"/>
    <property type="match status" value="1"/>
</dbReference>
<organism evidence="4 6">
    <name type="scientific">Canis lupus familiaris</name>
    <name type="common">Dog</name>
    <name type="synonym">Canis familiaris</name>
    <dbReference type="NCBI Taxonomy" id="9615"/>
    <lineage>
        <taxon>Eukaryota</taxon>
        <taxon>Metazoa</taxon>
        <taxon>Chordata</taxon>
        <taxon>Craniata</taxon>
        <taxon>Vertebrata</taxon>
        <taxon>Euteleostomi</taxon>
        <taxon>Mammalia</taxon>
        <taxon>Eutheria</taxon>
        <taxon>Laurasiatheria</taxon>
        <taxon>Carnivora</taxon>
        <taxon>Caniformia</taxon>
        <taxon>Canidae</taxon>
        <taxon>Canis</taxon>
    </lineage>
</organism>
<sequence length="825" mass="95639">MMTLNSYLSIVTLNVNGLNDPIKRRRVSDWIKKQDPSICCLQETHFRQKDTYSLKIKGWRTIYHSNGPQKKAGVAILISDKLKFTPKTVVRDEEGHYIILKGSIQQEDLTILNIYAPNVGAAKYINQLLTKVKKYLDNNTLILGDFNLALSILDRSSKHNISKEMRALNDILDQMDFTDIYRTLHPNSTEYTFFSSAHGTFSRIDHILGHKSGLNRYQKIGIVPCIFSDHNALKLELNHNKKFGRTSNTWRLRTILLKDERVNQEIKEELKRFMETNENEDTTVQNLWDAAKAVLREKYIAIQASIQKLERTQIQKLTLHIKELEKKQQIDPTPKRRRELIKIRAELNEIETRRTVEQINRTRSWFFERINKIDKPLASLIKKKREKTQINKIMNEKGEITTNTKEIQTILKTYYEQLYTNKLGNLEEMDAFLKSHKLPKLEQEEIENLNRPITREEIEAVIKNLPRHKSPGPDGFPGEFYQTFKEETIPILLKLFGKIERDGVLPNSFYEASITLIPKPDKDPTKKENYRPISLMNMDAKILNKILANRIQRYIKKIIHHDQVGFIPGTQGWFNTRKTINVIHHISKRKTKNHMILSLDAEKAFDKIQHPFLIKTLQSVGIEGTFLDILKAIYEKPTANIILNGEALGAFPLRSGTRQGCPLSPLLFNIVLEVLASALRQQKDIKGIQIGKEEVKLSLFADDMILYIENPKVSTPRLLELIQQFGSVAGYKINAQKSVAFLYTNNETEEREIKESIPFTIAPKSIRYLGINLTKEVKDLYPQNYRTLLKEIEEDTKRWKNIPCSWIGRINIVKNVNVTQGNTHV</sequence>
<dbReference type="Pfam" id="PF00078">
    <property type="entry name" value="RVT_1"/>
    <property type="match status" value="1"/>
</dbReference>
<dbReference type="InterPro" id="IPR043502">
    <property type="entry name" value="DNA/RNA_pol_sf"/>
</dbReference>
<reference evidence="4" key="2">
    <citation type="submission" date="2019-03" db="EMBL/GenBank/DDBJ databases">
        <authorList>
            <person name="Warren W.C."/>
            <person name="Johnson G.S."/>
        </authorList>
    </citation>
    <scope>NUCLEOTIDE SEQUENCE [LARGE SCALE GENOMIC DNA]</scope>
    <source>
        <strain evidence="4">Basenji</strain>
    </source>
</reference>
<feature type="domain" description="Reverse transcriptase" evidence="3">
    <location>
        <begin position="498"/>
        <end position="773"/>
    </location>
</feature>
<accession>A0A8C0RH42</accession>
<reference evidence="5" key="1">
    <citation type="submission" date="2018-10" db="EMBL/GenBank/DDBJ databases">
        <title>De novo assembly of a Great Dane genome.</title>
        <authorList>
            <person name="Kidd J.M."/>
            <person name="Pendleton A.L."/>
            <person name="Shen F."/>
            <person name="Emery S."/>
        </authorList>
    </citation>
    <scope>NUCLEOTIDE SEQUENCE [LARGE SCALE GENOMIC DNA]</scope>
    <source>
        <strain evidence="5">Great Dane</strain>
    </source>
</reference>
<dbReference type="Ensembl" id="ENSCAFT00040037553.1">
    <property type="protein sequence ID" value="ENSCAFP00040032731.1"/>
    <property type="gene ID" value="ENSCAFG00040020307.1"/>
</dbReference>
<evidence type="ECO:0000256" key="2">
    <source>
        <dbReference type="SAM" id="Coils"/>
    </source>
</evidence>
<dbReference type="Ensembl" id="ENSCAFT00030019445.1">
    <property type="protein sequence ID" value="ENSCAFP00030016957.1"/>
    <property type="gene ID" value="ENSCAFG00030010537.1"/>
</dbReference>
<proteinExistence type="predicted"/>
<reference evidence="4" key="3">
    <citation type="submission" date="2025-05" db="UniProtKB">
        <authorList>
            <consortium name="Ensembl"/>
        </authorList>
    </citation>
    <scope>IDENTIFICATION</scope>
</reference>
<dbReference type="CDD" id="cd01650">
    <property type="entry name" value="RT_nLTR_like"/>
    <property type="match status" value="1"/>
</dbReference>
<dbReference type="GO" id="GO:0003964">
    <property type="term" value="F:RNA-directed DNA polymerase activity"/>
    <property type="evidence" value="ECO:0007669"/>
    <property type="project" value="UniProtKB-EC"/>
</dbReference>
<dbReference type="Proteomes" id="UP000694429">
    <property type="component" value="Chromosome 29"/>
</dbReference>